<evidence type="ECO:0000313" key="2">
    <source>
        <dbReference type="Proteomes" id="UP000649289"/>
    </source>
</evidence>
<organism evidence="1 2">
    <name type="scientific">Nocardioides hwasunensis</name>
    <dbReference type="NCBI Taxonomy" id="397258"/>
    <lineage>
        <taxon>Bacteria</taxon>
        <taxon>Bacillati</taxon>
        <taxon>Actinomycetota</taxon>
        <taxon>Actinomycetes</taxon>
        <taxon>Propionibacteriales</taxon>
        <taxon>Nocardioidaceae</taxon>
        <taxon>Nocardioides</taxon>
    </lineage>
</organism>
<reference evidence="1 2" key="1">
    <citation type="submission" date="2020-09" db="EMBL/GenBank/DDBJ databases">
        <title>novel species in genus Nocardioides.</title>
        <authorList>
            <person name="Zhang G."/>
        </authorList>
    </citation>
    <scope>NUCLEOTIDE SEQUENCE [LARGE SCALE GENOMIC DNA]</scope>
    <source>
        <strain evidence="1 2">19197</strain>
    </source>
</reference>
<gene>
    <name evidence="1" type="ORF">IEZ25_10110</name>
</gene>
<comment type="caution">
    <text evidence="1">The sequence shown here is derived from an EMBL/GenBank/DDBJ whole genome shotgun (WGS) entry which is preliminary data.</text>
</comment>
<dbReference type="EMBL" id="JACXYY010000004">
    <property type="protein sequence ID" value="MBD3914966.1"/>
    <property type="molecule type" value="Genomic_DNA"/>
</dbReference>
<keyword evidence="2" id="KW-1185">Reference proteome</keyword>
<evidence type="ECO:0000313" key="1">
    <source>
        <dbReference type="EMBL" id="MBD3914966.1"/>
    </source>
</evidence>
<dbReference type="RefSeq" id="WP_191199314.1">
    <property type="nucleotide sequence ID" value="NZ_BAAAPA010000009.1"/>
</dbReference>
<proteinExistence type="predicted"/>
<accession>A0ABR8MFW5</accession>
<sequence length="138" mass="14832">MPRPIVPTTNLDLATAALCLLPDGRRCRRVDLDRSFVARIEDVRHGDEGAYEECEEIPFAKLVGTSTWNDPVELAISDCAIERFGTDCSPTPDHLPLGQAPPMTCSPLLADRGAAAAGRCASSPQSLPRGWFATVCHG</sequence>
<name>A0ABR8MFW5_9ACTN</name>
<dbReference type="Proteomes" id="UP000649289">
    <property type="component" value="Unassembled WGS sequence"/>
</dbReference>
<protein>
    <submittedName>
        <fullName evidence="1">Uncharacterized protein</fullName>
    </submittedName>
</protein>